<dbReference type="InterPro" id="IPR000989">
    <property type="entry name" value="Rep"/>
</dbReference>
<organism evidence="3 4">
    <name type="scientific">Bacillus xiamenensis</name>
    <dbReference type="NCBI Taxonomy" id="1178537"/>
    <lineage>
        <taxon>Bacteria</taxon>
        <taxon>Bacillati</taxon>
        <taxon>Bacillota</taxon>
        <taxon>Bacilli</taxon>
        <taxon>Bacillales</taxon>
        <taxon>Bacillaceae</taxon>
        <taxon>Bacillus</taxon>
    </lineage>
</organism>
<dbReference type="RefSeq" id="WP_197226627.1">
    <property type="nucleotide sequence ID" value="NZ_JAMDMH010000002.1"/>
</dbReference>
<evidence type="ECO:0000313" key="3">
    <source>
        <dbReference type="EMBL" id="MCY9574225.1"/>
    </source>
</evidence>
<dbReference type="EMBL" id="JAMDMH010000002">
    <property type="protein sequence ID" value="MCY9574225.1"/>
    <property type="molecule type" value="Genomic_DNA"/>
</dbReference>
<keyword evidence="4" id="KW-1185">Reference proteome</keyword>
<accession>A0ABT4EYE4</accession>
<evidence type="ECO:0000313" key="4">
    <source>
        <dbReference type="Proteomes" id="UP001527057"/>
    </source>
</evidence>
<name>A0ABT4EYE4_9BACI</name>
<dbReference type="Proteomes" id="UP001527057">
    <property type="component" value="Unassembled WGS sequence"/>
</dbReference>
<sequence>MCKSFNFVDSNSDYTILYDKTATGKKRDWRGKKQKSTLMSEHYKALEKRTGAPYYGKKAEKICDCAECLAFRRDKATGRLRLYQAYFCKVRLCPMCAWRRSLKIAYHNKLIVEEANRQYKPSWIFLTLTVRNVEGDALKQTISDMMTAWNRLFGYKAVKTAVLGYFRALEITKNHEQNTYHPHFHVLIPVKKSYFSHNYIKQSEWTSLWKRAMKLDYTPIVHVQRVKGKKSIDAEAIEKEVREAMEEQKAILEISKYPVKDTDVIRGNEVTEENLDTVYYLDDALAARRLIGYGGILKEIHKELNLGDAEDGDLVKIEEEDDEVANGAFEVMAYWHPGIKNYIIKQ</sequence>
<evidence type="ECO:0000256" key="1">
    <source>
        <dbReference type="ARBA" id="ARBA00008909"/>
    </source>
</evidence>
<evidence type="ECO:0000256" key="2">
    <source>
        <dbReference type="ARBA" id="ARBA00022705"/>
    </source>
</evidence>
<comment type="similarity">
    <text evidence="1">Belongs to the Gram-positive plasmids replication protein type 1 family.</text>
</comment>
<comment type="caution">
    <text evidence="3">The sequence shown here is derived from an EMBL/GenBank/DDBJ whole genome shotgun (WGS) entry which is preliminary data.</text>
</comment>
<proteinExistence type="inferred from homology"/>
<keyword evidence="2" id="KW-0235">DNA replication</keyword>
<protein>
    <submittedName>
        <fullName evidence="3">Protein rep</fullName>
    </submittedName>
</protein>
<dbReference type="Pfam" id="PF01446">
    <property type="entry name" value="Rep_1"/>
    <property type="match status" value="1"/>
</dbReference>
<gene>
    <name evidence="3" type="ORF">M5W27_00060</name>
</gene>
<reference evidence="3 4" key="1">
    <citation type="submission" date="2022-05" db="EMBL/GenBank/DDBJ databases">
        <title>Genome Sequencing of Bee-Associated Microbes.</title>
        <authorList>
            <person name="Dunlap C."/>
        </authorList>
    </citation>
    <scope>NUCLEOTIDE SEQUENCE [LARGE SCALE GENOMIC DNA]</scope>
    <source>
        <strain evidence="3 4">CBP-1093</strain>
    </source>
</reference>